<dbReference type="InterPro" id="IPR050509">
    <property type="entry name" value="CoA-transferase_III"/>
</dbReference>
<reference evidence="7" key="1">
    <citation type="submission" date="2017-07" db="EMBL/GenBank/DDBJ databases">
        <title>Comparative genome mining reveals phylogenetic distribution patterns of secondary metabolites in Amycolatopsis.</title>
        <authorList>
            <person name="Adamek M."/>
            <person name="Alanjary M."/>
            <person name="Sales-Ortells H."/>
            <person name="Goodfellow M."/>
            <person name="Bull A.T."/>
            <person name="Kalinowski J."/>
            <person name="Ziemert N."/>
        </authorList>
    </citation>
    <scope>NUCLEOTIDE SEQUENCE [LARGE SCALE GENOMIC DNA]</scope>
    <source>
        <strain evidence="7">H5</strain>
    </source>
</reference>
<proteinExistence type="inferred from homology"/>
<dbReference type="InterPro" id="IPR023606">
    <property type="entry name" value="CoA-Trfase_III_dom_1_sf"/>
</dbReference>
<dbReference type="InterPro" id="IPR044855">
    <property type="entry name" value="CoA-Trfase_III_dom3_sf"/>
</dbReference>
<comment type="caution">
    <text evidence="6">The sequence shown here is derived from an EMBL/GenBank/DDBJ whole genome shotgun (WGS) entry which is preliminary data.</text>
</comment>
<gene>
    <name evidence="6" type="ORF">CF165_40200</name>
</gene>
<evidence type="ECO:0000313" key="6">
    <source>
        <dbReference type="EMBL" id="OXM61008.1"/>
    </source>
</evidence>
<dbReference type="FunFam" id="3.40.50.10540:FF:000004">
    <property type="entry name" value="Probable alpha-methylacyl-CoA racemase mcr"/>
    <property type="match status" value="1"/>
</dbReference>
<evidence type="ECO:0000313" key="7">
    <source>
        <dbReference type="Proteomes" id="UP000215199"/>
    </source>
</evidence>
<dbReference type="GO" id="GO:0008111">
    <property type="term" value="F:alpha-methylacyl-CoA racemase activity"/>
    <property type="evidence" value="ECO:0007669"/>
    <property type="project" value="UniProtKB-EC"/>
</dbReference>
<keyword evidence="7" id="KW-1185">Reference proteome</keyword>
<dbReference type="SUPFAM" id="SSF89796">
    <property type="entry name" value="CoA-transferase family III (CaiB/BaiF)"/>
    <property type="match status" value="1"/>
</dbReference>
<keyword evidence="2" id="KW-0413">Isomerase</keyword>
<dbReference type="InterPro" id="IPR003673">
    <property type="entry name" value="CoA-Trfase_fam_III"/>
</dbReference>
<dbReference type="Gene3D" id="3.30.1540.10">
    <property type="entry name" value="formyl-coa transferase, domain 3"/>
    <property type="match status" value="1"/>
</dbReference>
<organism evidence="6 7">
    <name type="scientific">Amycolatopsis vastitatis</name>
    <dbReference type="NCBI Taxonomy" id="1905142"/>
    <lineage>
        <taxon>Bacteria</taxon>
        <taxon>Bacillati</taxon>
        <taxon>Actinomycetota</taxon>
        <taxon>Actinomycetes</taxon>
        <taxon>Pseudonocardiales</taxon>
        <taxon>Pseudonocardiaceae</taxon>
        <taxon>Amycolatopsis</taxon>
    </lineage>
</organism>
<dbReference type="PANTHER" id="PTHR48228">
    <property type="entry name" value="SUCCINYL-COA--D-CITRAMALATE COA-TRANSFERASE"/>
    <property type="match status" value="1"/>
</dbReference>
<dbReference type="Gene3D" id="3.40.50.10540">
    <property type="entry name" value="Crotonobetainyl-coa:carnitine coa-transferase, domain 1"/>
    <property type="match status" value="1"/>
</dbReference>
<dbReference type="EMBL" id="NMUL01000051">
    <property type="protein sequence ID" value="OXM61008.1"/>
    <property type="molecule type" value="Genomic_DNA"/>
</dbReference>
<evidence type="ECO:0000256" key="1">
    <source>
        <dbReference type="ARBA" id="ARBA00008383"/>
    </source>
</evidence>
<dbReference type="AlphaFoldDB" id="A0A229SQ81"/>
<accession>A0A229SQ81</accession>
<comment type="similarity">
    <text evidence="1">Belongs to the CoA-transferase III family.</text>
</comment>
<evidence type="ECO:0000256" key="4">
    <source>
        <dbReference type="ARBA" id="ARBA00074506"/>
    </source>
</evidence>
<dbReference type="PANTHER" id="PTHR48228:SF5">
    <property type="entry name" value="ALPHA-METHYLACYL-COA RACEMASE"/>
    <property type="match status" value="1"/>
</dbReference>
<dbReference type="EC" id="5.1.99.4" evidence="3"/>
<feature type="region of interest" description="Disordered" evidence="5">
    <location>
        <begin position="376"/>
        <end position="395"/>
    </location>
</feature>
<evidence type="ECO:0000256" key="5">
    <source>
        <dbReference type="SAM" id="MobiDB-lite"/>
    </source>
</evidence>
<evidence type="ECO:0000256" key="2">
    <source>
        <dbReference type="ARBA" id="ARBA00023235"/>
    </source>
</evidence>
<dbReference type="Pfam" id="PF02515">
    <property type="entry name" value="CoA_transf_3"/>
    <property type="match status" value="1"/>
</dbReference>
<dbReference type="Proteomes" id="UP000215199">
    <property type="component" value="Unassembled WGS sequence"/>
</dbReference>
<dbReference type="OrthoDB" id="9797653at2"/>
<dbReference type="FunFam" id="3.30.1540.10:FF:000004">
    <property type="entry name" value="Probable alpha-methylacyl-CoA racemase mcr"/>
    <property type="match status" value="1"/>
</dbReference>
<name>A0A229SQ81_9PSEU</name>
<protein>
    <recommendedName>
        <fullName evidence="4">Alpha-methylacyl-CoA racemase</fullName>
        <ecNumber evidence="3">5.1.99.4</ecNumber>
    </recommendedName>
</protein>
<evidence type="ECO:0000256" key="3">
    <source>
        <dbReference type="ARBA" id="ARBA00066407"/>
    </source>
</evidence>
<sequence>MALFGLVHDECHRGSHWDALSEELQHRKHRDCLPGNGSNRKASVTLRNGPLAGVRVVELAGIGPGPHAAMILGDLGAEVVRIERPTDRESQAVDFTLRGRRRVTADLKLREGRESVLRLAEKADVLLEGFRPGVTERLGVGPAECHARNPALVYGRMTGWGQDGPMAARAGHDINYISLTGALHAIGRGSGERPVPPLNLVGDFGGGSMLLVIGVLAALLEARGSGQGQVVDAAMIDGTSILVQMVWSMLGQQTWQDAPGVNLLDGYAPFYDTYTCADGKFMAVGAIEPQFYAELLKGLEIDPADLPPQLDVPSWPAVKERFTEIFAARTRDEWTAIFEDTDACVTPVLTFGEVPTHPQLAARNTIVSPDGVAQAAPAPRFSRSTTTVAGPPGEVEPVAQVLADWTGRR</sequence>